<reference evidence="1" key="3">
    <citation type="submission" date="2025-08" db="UniProtKB">
        <authorList>
            <consortium name="Ensembl"/>
        </authorList>
    </citation>
    <scope>IDENTIFICATION</scope>
    <source>
        <strain evidence="1">C57BL/6J</strain>
    </source>
</reference>
<name>A0A286YDL9_MOUSE</name>
<dbReference type="AlphaFoldDB" id="A0A286YDL9"/>
<dbReference type="GeneTree" id="ENSGT00390000002743"/>
<sequence length="45" mass="5420">MSWWSGVWRSVWSALSREVREHVGTDHLGNKYYYVAEYKNWRGTA</sequence>
<dbReference type="Ensembl" id="ENSMUST00000225702.2">
    <property type="protein sequence ID" value="ENSMUSP00000153468.2"/>
    <property type="gene ID" value="ENSMUSG00000068184.8"/>
</dbReference>
<dbReference type="VEuPathDB" id="HostDB:ENSMUSG00000068184"/>
<dbReference type="ProteomicsDB" id="359570"/>
<proteinExistence type="evidence at protein level"/>
<dbReference type="PANTHER" id="PTHR32470:SF2">
    <property type="entry name" value="NADH DEHYDROGENASE [UBIQUINONE] 1 ALPHA SUBCOMPLEX ASSEMBLY FACTOR 2"/>
    <property type="match status" value="1"/>
</dbReference>
<dbReference type="PANTHER" id="PTHR32470">
    <property type="entry name" value="ADH DEHYDROGENASE [UBIQUINONE] 1 ALPHA SUBCOMPLEX ASSEMBLY FACTOR 2"/>
    <property type="match status" value="1"/>
</dbReference>
<reference evidence="1" key="4">
    <citation type="submission" date="2025-09" db="UniProtKB">
        <authorList>
            <consortium name="Ensembl"/>
        </authorList>
    </citation>
    <scope>IDENTIFICATION</scope>
    <source>
        <strain evidence="1">C57BL/6J</strain>
    </source>
</reference>
<dbReference type="MGI" id="MGI:1922847">
    <property type="gene designation" value="Ndufaf2"/>
</dbReference>
<dbReference type="InterPro" id="IPR052618">
    <property type="entry name" value="ComplexI_NDUFA12"/>
</dbReference>
<evidence type="ECO:0000313" key="2">
    <source>
        <dbReference type="MGI" id="MGI:1922847"/>
    </source>
</evidence>
<dbReference type="SMR" id="A0A286YDL9"/>
<evidence type="ECO:0000313" key="3">
    <source>
        <dbReference type="Proteomes" id="UP000000589"/>
    </source>
</evidence>
<keyword evidence="3" id="KW-1185">Reference proteome</keyword>
<dbReference type="jPOST" id="A0A286YDL9"/>
<keyword evidence="4 5" id="KW-1267">Proteomics identification</keyword>
<accession>A0A286YDL9</accession>
<organism evidence="1 3">
    <name type="scientific">Mus musculus</name>
    <name type="common">Mouse</name>
    <dbReference type="NCBI Taxonomy" id="10090"/>
    <lineage>
        <taxon>Eukaryota</taxon>
        <taxon>Metazoa</taxon>
        <taxon>Chordata</taxon>
        <taxon>Craniata</taxon>
        <taxon>Vertebrata</taxon>
        <taxon>Euteleostomi</taxon>
        <taxon>Mammalia</taxon>
        <taxon>Eutheria</taxon>
        <taxon>Euarchontoglires</taxon>
        <taxon>Glires</taxon>
        <taxon>Rodentia</taxon>
        <taxon>Myomorpha</taxon>
        <taxon>Muroidea</taxon>
        <taxon>Muridae</taxon>
        <taxon>Murinae</taxon>
        <taxon>Mus</taxon>
        <taxon>Mus</taxon>
    </lineage>
</organism>
<evidence type="ECO:0007829" key="4">
    <source>
        <dbReference type="PeptideAtlas" id="A0A286YDL9"/>
    </source>
</evidence>
<dbReference type="ExpressionAtlas" id="A0A286YDL9">
    <property type="expression patterns" value="baseline and differential"/>
</dbReference>
<dbReference type="Bgee" id="ENSMUSG00000068184">
    <property type="expression patterns" value="Expressed in manus and 224 other cell types or tissues"/>
</dbReference>
<gene>
    <name evidence="1 2" type="primary">Ndufaf2</name>
</gene>
<protein>
    <submittedName>
        <fullName evidence="1">NADH:ubiquinone oxidoreductase complex assembly factor 2</fullName>
    </submittedName>
</protein>
<dbReference type="AGR" id="MGI:1922847"/>
<dbReference type="Proteomes" id="UP000000589">
    <property type="component" value="Chromosome 13"/>
</dbReference>
<evidence type="ECO:0000313" key="1">
    <source>
        <dbReference type="Ensembl" id="ENSMUSP00000153468.2"/>
    </source>
</evidence>
<reference evidence="1 3" key="1">
    <citation type="journal article" date="2009" name="PLoS Biol.">
        <title>Lineage-specific biology revealed by a finished genome assembly of the mouse.</title>
        <authorList>
            <consortium name="Mouse Genome Sequencing Consortium"/>
            <person name="Church D.M."/>
            <person name="Goodstadt L."/>
            <person name="Hillier L.W."/>
            <person name="Zody M.C."/>
            <person name="Goldstein S."/>
            <person name="She X."/>
            <person name="Bult C.J."/>
            <person name="Agarwala R."/>
            <person name="Cherry J.L."/>
            <person name="DiCuccio M."/>
            <person name="Hlavina W."/>
            <person name="Kapustin Y."/>
            <person name="Meric P."/>
            <person name="Maglott D."/>
            <person name="Birtle Z."/>
            <person name="Marques A.C."/>
            <person name="Graves T."/>
            <person name="Zhou S."/>
            <person name="Teague B."/>
            <person name="Potamousis K."/>
            <person name="Churas C."/>
            <person name="Place M."/>
            <person name="Herschleb J."/>
            <person name="Runnheim R."/>
            <person name="Forrest D."/>
            <person name="Amos-Landgraf J."/>
            <person name="Schwartz D.C."/>
            <person name="Cheng Z."/>
            <person name="Lindblad-Toh K."/>
            <person name="Eichler E.E."/>
            <person name="Ponting C.P."/>
        </authorList>
    </citation>
    <scope>NUCLEOTIDE SEQUENCE [LARGE SCALE GENOMIC DNA]</scope>
    <source>
        <strain evidence="1 3">C57BL/6J</strain>
    </source>
</reference>
<evidence type="ECO:0007829" key="5">
    <source>
        <dbReference type="ProteomicsDB" id="A0A286YDL9"/>
    </source>
</evidence>
<reference evidence="1 3" key="2">
    <citation type="journal article" date="2011" name="PLoS Biol.">
        <title>Modernizing reference genome assemblies.</title>
        <authorList>
            <person name="Church D.M."/>
            <person name="Schneider V.A."/>
            <person name="Graves T."/>
            <person name="Auger K."/>
            <person name="Cunningham F."/>
            <person name="Bouk N."/>
            <person name="Chen H.C."/>
            <person name="Agarwala R."/>
            <person name="McLaren W.M."/>
            <person name="Ritchie G.R."/>
            <person name="Albracht D."/>
            <person name="Kremitzki M."/>
            <person name="Rock S."/>
            <person name="Kotkiewicz H."/>
            <person name="Kremitzki C."/>
            <person name="Wollam A."/>
            <person name="Trani L."/>
            <person name="Fulton L."/>
            <person name="Fulton R."/>
            <person name="Matthews L."/>
            <person name="Whitehead S."/>
            <person name="Chow W."/>
            <person name="Torrance J."/>
            <person name="Dunn M."/>
            <person name="Harden G."/>
            <person name="Threadgold G."/>
            <person name="Wood J."/>
            <person name="Collins J."/>
            <person name="Heath P."/>
            <person name="Griffiths G."/>
            <person name="Pelan S."/>
            <person name="Grafham D."/>
            <person name="Eichler E.E."/>
            <person name="Weinstock G."/>
            <person name="Mardis E.R."/>
            <person name="Wilson R.K."/>
            <person name="Howe K."/>
            <person name="Flicek P."/>
            <person name="Hubbard T."/>
        </authorList>
    </citation>
    <scope>NUCLEOTIDE SEQUENCE [LARGE SCALE GENOMIC DNA]</scope>
    <source>
        <strain evidence="1 3">C57BL/6J</strain>
    </source>
</reference>